<dbReference type="Gene3D" id="1.25.40.10">
    <property type="entry name" value="Tetratricopeptide repeat domain"/>
    <property type="match status" value="1"/>
</dbReference>
<feature type="region of interest" description="Disordered" evidence="1">
    <location>
        <begin position="456"/>
        <end position="481"/>
    </location>
</feature>
<keyword evidence="2" id="KW-0812">Transmembrane</keyword>
<dbReference type="Pfam" id="PF13519">
    <property type="entry name" value="VWA_2"/>
    <property type="match status" value="1"/>
</dbReference>
<dbReference type="SUPFAM" id="SSF48452">
    <property type="entry name" value="TPR-like"/>
    <property type="match status" value="1"/>
</dbReference>
<name>A0A4U1B3S9_9GAMM</name>
<dbReference type="PANTHER" id="PTHR22550:SF14">
    <property type="entry name" value="VWFA DOMAIN-CONTAINING PROTEIN"/>
    <property type="match status" value="1"/>
</dbReference>
<evidence type="ECO:0000256" key="1">
    <source>
        <dbReference type="SAM" id="MobiDB-lite"/>
    </source>
</evidence>
<dbReference type="InterPro" id="IPR050768">
    <property type="entry name" value="UPF0353/GerABKA_families"/>
</dbReference>
<feature type="non-terminal residue" evidence="4">
    <location>
        <position position="481"/>
    </location>
</feature>
<evidence type="ECO:0000313" key="4">
    <source>
        <dbReference type="EMBL" id="TKB44069.1"/>
    </source>
</evidence>
<evidence type="ECO:0000256" key="2">
    <source>
        <dbReference type="SAM" id="Phobius"/>
    </source>
</evidence>
<evidence type="ECO:0000259" key="3">
    <source>
        <dbReference type="PROSITE" id="PS50234"/>
    </source>
</evidence>
<feature type="transmembrane region" description="Helical" evidence="2">
    <location>
        <begin position="6"/>
        <end position="24"/>
    </location>
</feature>
<keyword evidence="2" id="KW-1133">Transmembrane helix</keyword>
<dbReference type="SUPFAM" id="SSF53300">
    <property type="entry name" value="vWA-like"/>
    <property type="match status" value="1"/>
</dbReference>
<dbReference type="RefSeq" id="WP_136736558.1">
    <property type="nucleotide sequence ID" value="NZ_SWDB01000031.1"/>
</dbReference>
<dbReference type="InterPro" id="IPR011990">
    <property type="entry name" value="TPR-like_helical_dom_sf"/>
</dbReference>
<organism evidence="4 5">
    <name type="scientific">Thalassotalea mangrovi</name>
    <dbReference type="NCBI Taxonomy" id="2572245"/>
    <lineage>
        <taxon>Bacteria</taxon>
        <taxon>Pseudomonadati</taxon>
        <taxon>Pseudomonadota</taxon>
        <taxon>Gammaproteobacteria</taxon>
        <taxon>Alteromonadales</taxon>
        <taxon>Colwelliaceae</taxon>
        <taxon>Thalassotalea</taxon>
    </lineage>
</organism>
<dbReference type="Proteomes" id="UP000307999">
    <property type="component" value="Unassembled WGS sequence"/>
</dbReference>
<dbReference type="SMART" id="SM00028">
    <property type="entry name" value="TPR"/>
    <property type="match status" value="1"/>
</dbReference>
<dbReference type="InterPro" id="IPR002035">
    <property type="entry name" value="VWF_A"/>
</dbReference>
<dbReference type="InterPro" id="IPR036465">
    <property type="entry name" value="vWFA_dom_sf"/>
</dbReference>
<sequence length="481" mass="54224">MLEDFHFLRPLWFLAFFALLFVIYQLKKLRLANSAWQRVVPRHLNKVLLTSDDKARPLALLPVFVLGSLLIIALAGPTWKKLPQPVYQTDKASVIIMDMSFSMLATDTKPNRLTRARFKALDLLEKVADGDVGLIAYAGDAFVISPLTEDINNIRLLLPSLTPQIMPELGSNPYPALILANDMLTNAGYQQGDIYWFTDGIAMDDLQDLNEFGRDNQHRINILGVGTEQGAPITLDNGELMRDRGGNIVIPKLNARLLAGIAERNDGNYQTIRVDDKDINDLTDSSRLLDAAKMQEQAIQGDQWQEFGPYLLLLALPMILMYCRKGVLLSFAVPGLLCISLLQPTPVQASVWDDFWKRSDQQAQDKFNEEDYAGAAAQFERPDWQASALYKAGDYEKALQAFDELDGLDAQYNRANTLAQLQRFEEAINAYDQVLAEQADHPDALANKALVEALLEQQQEQQQQQQNQDQQNQDQQNQDQQ</sequence>
<gene>
    <name evidence="4" type="ORF">E8M12_12720</name>
</gene>
<protein>
    <submittedName>
        <fullName evidence="4">VWA domain-containing protein</fullName>
    </submittedName>
</protein>
<keyword evidence="2" id="KW-0472">Membrane</keyword>
<reference evidence="4 5" key="1">
    <citation type="submission" date="2019-04" db="EMBL/GenBank/DDBJ databases">
        <title>Thalassotalea guangxiensis sp. nov., isolated from sediment of the coastal wetland.</title>
        <authorList>
            <person name="Zheng S."/>
            <person name="Zhang D."/>
        </authorList>
    </citation>
    <scope>NUCLEOTIDE SEQUENCE [LARGE SCALE GENOMIC DNA]</scope>
    <source>
        <strain evidence="4 5">ZS-4</strain>
    </source>
</reference>
<feature type="transmembrane region" description="Helical" evidence="2">
    <location>
        <begin position="58"/>
        <end position="79"/>
    </location>
</feature>
<keyword evidence="5" id="KW-1185">Reference proteome</keyword>
<dbReference type="EMBL" id="SWDB01000031">
    <property type="protein sequence ID" value="TKB44069.1"/>
    <property type="molecule type" value="Genomic_DNA"/>
</dbReference>
<dbReference type="Gene3D" id="3.40.50.410">
    <property type="entry name" value="von Willebrand factor, type A domain"/>
    <property type="match status" value="1"/>
</dbReference>
<feature type="domain" description="VWFA" evidence="3">
    <location>
        <begin position="92"/>
        <end position="292"/>
    </location>
</feature>
<evidence type="ECO:0000313" key="5">
    <source>
        <dbReference type="Proteomes" id="UP000307999"/>
    </source>
</evidence>
<dbReference type="PANTHER" id="PTHR22550">
    <property type="entry name" value="SPORE GERMINATION PROTEIN"/>
    <property type="match status" value="1"/>
</dbReference>
<accession>A0A4U1B3S9</accession>
<proteinExistence type="predicted"/>
<dbReference type="PROSITE" id="PS50234">
    <property type="entry name" value="VWFA"/>
    <property type="match status" value="1"/>
</dbReference>
<dbReference type="AlphaFoldDB" id="A0A4U1B3S9"/>
<dbReference type="OrthoDB" id="9807628at2"/>
<comment type="caution">
    <text evidence="4">The sequence shown here is derived from an EMBL/GenBank/DDBJ whole genome shotgun (WGS) entry which is preliminary data.</text>
</comment>
<dbReference type="InterPro" id="IPR019734">
    <property type="entry name" value="TPR_rpt"/>
</dbReference>